<dbReference type="HAMAP" id="MF_00074">
    <property type="entry name" value="16SrRNA_methyltr_G"/>
    <property type="match status" value="1"/>
</dbReference>
<gene>
    <name evidence="6 8" type="primary">rsmG</name>
    <name evidence="8" type="ORF">H8R10_05230</name>
</gene>
<dbReference type="PANTHER" id="PTHR31760">
    <property type="entry name" value="S-ADENOSYL-L-METHIONINE-DEPENDENT METHYLTRANSFERASES SUPERFAMILY PROTEIN"/>
    <property type="match status" value="1"/>
</dbReference>
<keyword evidence="4 6" id="KW-0808">Transferase</keyword>
<dbReference type="Gene3D" id="3.40.50.150">
    <property type="entry name" value="Vaccinia Virus protein VP39"/>
    <property type="match status" value="1"/>
</dbReference>
<dbReference type="SUPFAM" id="SSF53335">
    <property type="entry name" value="S-adenosyl-L-methionine-dependent methyltransferases"/>
    <property type="match status" value="1"/>
</dbReference>
<dbReference type="GO" id="GO:0070043">
    <property type="term" value="F:rRNA (guanine-N7-)-methyltransferase activity"/>
    <property type="evidence" value="ECO:0007669"/>
    <property type="project" value="UniProtKB-UniRule"/>
</dbReference>
<name>A0A8I0GDN4_9ACTO</name>
<evidence type="ECO:0000256" key="3">
    <source>
        <dbReference type="ARBA" id="ARBA00022603"/>
    </source>
</evidence>
<feature type="binding site" evidence="6">
    <location>
        <position position="87"/>
    </location>
    <ligand>
        <name>S-adenosyl-L-methionine</name>
        <dbReference type="ChEBI" id="CHEBI:59789"/>
    </ligand>
</feature>
<dbReference type="AlphaFoldDB" id="A0A8I0GDN4"/>
<dbReference type="InterPro" id="IPR003682">
    <property type="entry name" value="rRNA_ssu_MeTfrase_G"/>
</dbReference>
<comment type="caution">
    <text evidence="6">Lacks conserved residue(s) required for the propagation of feature annotation.</text>
</comment>
<dbReference type="EMBL" id="JACRUO010000001">
    <property type="protein sequence ID" value="MBD3689628.1"/>
    <property type="molecule type" value="Genomic_DNA"/>
</dbReference>
<dbReference type="PANTHER" id="PTHR31760:SF0">
    <property type="entry name" value="S-ADENOSYL-L-METHIONINE-DEPENDENT METHYLTRANSFERASES SUPERFAMILY PROTEIN"/>
    <property type="match status" value="1"/>
</dbReference>
<accession>A0A8I0GDN4</accession>
<dbReference type="RefSeq" id="WP_191071661.1">
    <property type="nucleotide sequence ID" value="NZ_CP060506.1"/>
</dbReference>
<comment type="caution">
    <text evidence="8">The sequence shown here is derived from an EMBL/GenBank/DDBJ whole genome shotgun (WGS) entry which is preliminary data.</text>
</comment>
<evidence type="ECO:0000256" key="2">
    <source>
        <dbReference type="ARBA" id="ARBA00022552"/>
    </source>
</evidence>
<dbReference type="Pfam" id="PF02527">
    <property type="entry name" value="GidB"/>
    <property type="match status" value="1"/>
</dbReference>
<dbReference type="GO" id="GO:0005829">
    <property type="term" value="C:cytosol"/>
    <property type="evidence" value="ECO:0007669"/>
    <property type="project" value="TreeGrafter"/>
</dbReference>
<dbReference type="CDD" id="cd02440">
    <property type="entry name" value="AdoMet_MTases"/>
    <property type="match status" value="1"/>
</dbReference>
<keyword evidence="3 6" id="KW-0489">Methyltransferase</keyword>
<sequence>MSESVSLADSSEVSPSVEEPSDAAHDYLGAAFAPIAYFGQMLVDEGELRGLIGPREVSRLWSRHLLNCAAVAKFIPDSRDVTIADVGSGAGLPGIVLACQRPDAQVVLIEAMERRVQWLSEVVGELDLDNVDIVNARSTDLPKRVKFDYVTSRAVAAMSKLVRISGHLVSGGGQLLAIKGRRAGEEIEAARYDLKKAGLIDVGVHEVINPMDEEPSRIVVATKRR</sequence>
<dbReference type="PIRSF" id="PIRSF003078">
    <property type="entry name" value="GidB"/>
    <property type="match status" value="1"/>
</dbReference>
<feature type="binding site" evidence="6">
    <location>
        <position position="92"/>
    </location>
    <ligand>
        <name>S-adenosyl-L-methionine</name>
        <dbReference type="ChEBI" id="CHEBI:59789"/>
    </ligand>
</feature>
<evidence type="ECO:0000256" key="4">
    <source>
        <dbReference type="ARBA" id="ARBA00022679"/>
    </source>
</evidence>
<evidence type="ECO:0000256" key="6">
    <source>
        <dbReference type="HAMAP-Rule" id="MF_00074"/>
    </source>
</evidence>
<evidence type="ECO:0000256" key="1">
    <source>
        <dbReference type="ARBA" id="ARBA00022490"/>
    </source>
</evidence>
<keyword evidence="2 6" id="KW-0698">rRNA processing</keyword>
<comment type="function">
    <text evidence="6">Specifically methylates the N7 position of guanine in position 518 of 16S rRNA.</text>
</comment>
<reference evidence="8 9" key="1">
    <citation type="submission" date="2020-08" db="EMBL/GenBank/DDBJ databases">
        <title>Winkia gen. nov., sp. nov., isolated from faeces of the Anser albifrons in China.</title>
        <authorList>
            <person name="Liu Q."/>
        </authorList>
    </citation>
    <scope>NUCLEOTIDE SEQUENCE [LARGE SCALE GENOMIC DNA]</scope>
    <source>
        <strain evidence="8 9">C62</strain>
    </source>
</reference>
<keyword evidence="9" id="KW-1185">Reference proteome</keyword>
<dbReference type="EC" id="2.1.1.-" evidence="6"/>
<comment type="similarity">
    <text evidence="6">Belongs to the methyltransferase superfamily. RNA methyltransferase RsmG family.</text>
</comment>
<evidence type="ECO:0000256" key="5">
    <source>
        <dbReference type="ARBA" id="ARBA00022691"/>
    </source>
</evidence>
<evidence type="ECO:0000313" key="8">
    <source>
        <dbReference type="EMBL" id="MBD3689628.1"/>
    </source>
</evidence>
<dbReference type="InterPro" id="IPR029063">
    <property type="entry name" value="SAM-dependent_MTases_sf"/>
</dbReference>
<dbReference type="Proteomes" id="UP000627538">
    <property type="component" value="Unassembled WGS sequence"/>
</dbReference>
<protein>
    <recommendedName>
        <fullName evidence="6">Ribosomal RNA small subunit methyltransferase G</fullName>
        <ecNumber evidence="6">2.1.1.-</ecNumber>
    </recommendedName>
    <alternativeName>
        <fullName evidence="6">16S rRNA 7-methylguanosine methyltransferase</fullName>
        <shortName evidence="6">16S rRNA m7G methyltransferase</shortName>
    </alternativeName>
</protein>
<organism evidence="8 9">
    <name type="scientific">Nanchangia anserum</name>
    <dbReference type="NCBI Taxonomy" id="2692125"/>
    <lineage>
        <taxon>Bacteria</taxon>
        <taxon>Bacillati</taxon>
        <taxon>Actinomycetota</taxon>
        <taxon>Actinomycetes</taxon>
        <taxon>Actinomycetales</taxon>
        <taxon>Actinomycetaceae</taxon>
        <taxon>Nanchangia</taxon>
    </lineage>
</organism>
<comment type="subcellular location">
    <subcellularLocation>
        <location evidence="6">Cytoplasm</location>
    </subcellularLocation>
</comment>
<keyword evidence="5 6" id="KW-0949">S-adenosyl-L-methionine</keyword>
<proteinExistence type="inferred from homology"/>
<evidence type="ECO:0000256" key="7">
    <source>
        <dbReference type="SAM" id="MobiDB-lite"/>
    </source>
</evidence>
<evidence type="ECO:0000313" key="9">
    <source>
        <dbReference type="Proteomes" id="UP000627538"/>
    </source>
</evidence>
<feature type="binding site" evidence="6">
    <location>
        <position position="153"/>
    </location>
    <ligand>
        <name>S-adenosyl-L-methionine</name>
        <dbReference type="ChEBI" id="CHEBI:59789"/>
    </ligand>
</feature>
<dbReference type="NCBIfam" id="TIGR00138">
    <property type="entry name" value="rsmG_gidB"/>
    <property type="match status" value="1"/>
</dbReference>
<feature type="region of interest" description="Disordered" evidence="7">
    <location>
        <begin position="1"/>
        <end position="20"/>
    </location>
</feature>
<keyword evidence="1 6" id="KW-0963">Cytoplasm</keyword>